<keyword evidence="2" id="KW-1185">Reference proteome</keyword>
<dbReference type="AlphaFoldDB" id="A0A2T2ZRP4"/>
<protein>
    <submittedName>
        <fullName evidence="1">Uncharacterized protein</fullName>
    </submittedName>
</protein>
<sequence>MIQVTLWQGKASQVKPSLFFLLTAKESSDATQKTTTALLVLLVALALLTGTGTSTSSTSTARQQLLLAVNGLDLGQRQGTRTDAHLQLVTAAKLAQQAAAGLQAVQLGLAGVQAAAQLVDELAQGQLGAHGGGEQLEARRDAVVGRAVVAGGNGQAAFGLQLARGRRGQDGVCVVVSSAGLVG</sequence>
<gene>
    <name evidence="1" type="ORF">BD289DRAFT_499319</name>
</gene>
<dbReference type="EMBL" id="KZ678984">
    <property type="protein sequence ID" value="PSR73366.1"/>
    <property type="molecule type" value="Genomic_DNA"/>
</dbReference>
<evidence type="ECO:0000313" key="1">
    <source>
        <dbReference type="EMBL" id="PSR73366.1"/>
    </source>
</evidence>
<accession>A0A2T2ZRP4</accession>
<reference evidence="1 2" key="1">
    <citation type="journal article" date="2018" name="Mycol. Prog.">
        <title>Coniella lustricola, a new species from submerged detritus.</title>
        <authorList>
            <person name="Raudabaugh D.B."/>
            <person name="Iturriaga T."/>
            <person name="Carver A."/>
            <person name="Mondo S."/>
            <person name="Pangilinan J."/>
            <person name="Lipzen A."/>
            <person name="He G."/>
            <person name="Amirebrahimi M."/>
            <person name="Grigoriev I.V."/>
            <person name="Miller A.N."/>
        </authorList>
    </citation>
    <scope>NUCLEOTIDE SEQUENCE [LARGE SCALE GENOMIC DNA]</scope>
    <source>
        <strain evidence="1 2">B22-T-1</strain>
    </source>
</reference>
<organism evidence="1 2">
    <name type="scientific">Coniella lustricola</name>
    <dbReference type="NCBI Taxonomy" id="2025994"/>
    <lineage>
        <taxon>Eukaryota</taxon>
        <taxon>Fungi</taxon>
        <taxon>Dikarya</taxon>
        <taxon>Ascomycota</taxon>
        <taxon>Pezizomycotina</taxon>
        <taxon>Sordariomycetes</taxon>
        <taxon>Sordariomycetidae</taxon>
        <taxon>Diaporthales</taxon>
        <taxon>Schizoparmaceae</taxon>
        <taxon>Coniella</taxon>
    </lineage>
</organism>
<dbReference type="Proteomes" id="UP000241462">
    <property type="component" value="Unassembled WGS sequence"/>
</dbReference>
<proteinExistence type="predicted"/>
<evidence type="ECO:0000313" key="2">
    <source>
        <dbReference type="Proteomes" id="UP000241462"/>
    </source>
</evidence>
<dbReference type="InParanoid" id="A0A2T2ZRP4"/>
<feature type="non-terminal residue" evidence="1">
    <location>
        <position position="183"/>
    </location>
</feature>
<name>A0A2T2ZRP4_9PEZI</name>